<keyword evidence="2" id="KW-0460">Magnesium</keyword>
<dbReference type="Proteomes" id="UP000005952">
    <property type="component" value="Chromosome"/>
</dbReference>
<evidence type="ECO:0000256" key="1">
    <source>
        <dbReference type="ARBA" id="ARBA00023002"/>
    </source>
</evidence>
<dbReference type="HOGENOM" id="CLU_015134_3_1_5"/>
<proteinExistence type="predicted"/>
<name>N0B2Y4_9HYPH</name>
<evidence type="ECO:0000259" key="3">
    <source>
        <dbReference type="Pfam" id="PF00346"/>
    </source>
</evidence>
<dbReference type="PANTHER" id="PTHR43485:SF1">
    <property type="entry name" value="FORMATE HYDROGENLYASE SUBUNIT 5-RELATED"/>
    <property type="match status" value="1"/>
</dbReference>
<dbReference type="InterPro" id="IPR029014">
    <property type="entry name" value="NiFe-Hase_large"/>
</dbReference>
<dbReference type="SUPFAM" id="SSF56762">
    <property type="entry name" value="HydB/Nqo4-like"/>
    <property type="match status" value="1"/>
</dbReference>
<protein>
    <submittedName>
        <fullName evidence="4">NADH-ubiquinone oxidoreductase chain 49kDa</fullName>
    </submittedName>
</protein>
<dbReference type="InterPro" id="IPR052197">
    <property type="entry name" value="ComplexI_49kDa-like"/>
</dbReference>
<dbReference type="KEGG" id="hdt:HYPDE_24208"/>
<feature type="domain" description="NADH-quinone oxidoreductase subunit D" evidence="3">
    <location>
        <begin position="273"/>
        <end position="431"/>
    </location>
</feature>
<gene>
    <name evidence="4" type="ORF">HYPDE_24208</name>
</gene>
<dbReference type="AlphaFoldDB" id="N0B2Y4"/>
<keyword evidence="2" id="KW-0479">Metal-binding</keyword>
<dbReference type="GO" id="GO:0048038">
    <property type="term" value="F:quinone binding"/>
    <property type="evidence" value="ECO:0007669"/>
    <property type="project" value="InterPro"/>
</dbReference>
<dbReference type="EMBL" id="CP005587">
    <property type="protein sequence ID" value="AGK56527.1"/>
    <property type="molecule type" value="Genomic_DNA"/>
</dbReference>
<reference evidence="4 5" key="1">
    <citation type="journal article" date="2013" name="Genome Announc.">
        <title>Genome sequences for three denitrifying bacterial strains isolated from a uranium- and nitrate-contaminated subsurface environment.</title>
        <authorList>
            <person name="Venkatramanan R."/>
            <person name="Prakash O."/>
            <person name="Woyke T."/>
            <person name="Chain P."/>
            <person name="Goodwin L.A."/>
            <person name="Watson D."/>
            <person name="Brooks S."/>
            <person name="Kostka J.E."/>
            <person name="Green S.J."/>
        </authorList>
    </citation>
    <scope>NUCLEOTIDE SEQUENCE [LARGE SCALE GENOMIC DNA]</scope>
    <source>
        <strain evidence="4 5">1NES1</strain>
    </source>
</reference>
<organism evidence="4 5">
    <name type="scientific">Hyphomicrobium denitrificans 1NES1</name>
    <dbReference type="NCBI Taxonomy" id="670307"/>
    <lineage>
        <taxon>Bacteria</taxon>
        <taxon>Pseudomonadati</taxon>
        <taxon>Pseudomonadota</taxon>
        <taxon>Alphaproteobacteria</taxon>
        <taxon>Hyphomicrobiales</taxon>
        <taxon>Hyphomicrobiaceae</taxon>
        <taxon>Hyphomicrobium</taxon>
    </lineage>
</organism>
<keyword evidence="1" id="KW-0560">Oxidoreductase</keyword>
<dbReference type="RefSeq" id="WP_015596565.1">
    <property type="nucleotide sequence ID" value="NC_021172.1"/>
</dbReference>
<dbReference type="InterPro" id="IPR037232">
    <property type="entry name" value="NADH_quin_OxRdtase_su_C/D-like"/>
</dbReference>
<dbReference type="PANTHER" id="PTHR43485">
    <property type="entry name" value="HYDROGENASE-4 COMPONENT G"/>
    <property type="match status" value="1"/>
</dbReference>
<keyword evidence="5" id="KW-1185">Reference proteome</keyword>
<dbReference type="eggNOG" id="COG3262">
    <property type="taxonomic scope" value="Bacteria"/>
</dbReference>
<dbReference type="GO" id="GO:0051287">
    <property type="term" value="F:NAD binding"/>
    <property type="evidence" value="ECO:0007669"/>
    <property type="project" value="InterPro"/>
</dbReference>
<feature type="binding site" evidence="2">
    <location>
        <position position="465"/>
    </location>
    <ligand>
        <name>Mg(2+)</name>
        <dbReference type="ChEBI" id="CHEBI:18420"/>
    </ligand>
</feature>
<evidence type="ECO:0000256" key="2">
    <source>
        <dbReference type="PIRSR" id="PIRSR601501-1"/>
    </source>
</evidence>
<dbReference type="Pfam" id="PF00374">
    <property type="entry name" value="NiFeSe_Hases"/>
    <property type="match status" value="1"/>
</dbReference>
<dbReference type="InterPro" id="IPR001501">
    <property type="entry name" value="Ni-dep_hyd_lsu"/>
</dbReference>
<dbReference type="GO" id="GO:0016651">
    <property type="term" value="F:oxidoreductase activity, acting on NAD(P)H"/>
    <property type="evidence" value="ECO:0007669"/>
    <property type="project" value="InterPro"/>
</dbReference>
<dbReference type="InterPro" id="IPR001135">
    <property type="entry name" value="NADH_Q_OxRdtase_suD"/>
</dbReference>
<dbReference type="SUPFAM" id="SSF143243">
    <property type="entry name" value="Nqo5-like"/>
    <property type="match status" value="1"/>
</dbReference>
<dbReference type="STRING" id="670307.HYPDE_24208"/>
<feature type="binding site" evidence="2">
    <location>
        <position position="189"/>
    </location>
    <ligand>
        <name>Mg(2+)</name>
        <dbReference type="ChEBI" id="CHEBI:18420"/>
    </ligand>
</feature>
<dbReference type="Gene3D" id="1.10.645.10">
    <property type="entry name" value="Cytochrome-c3 Hydrogenase, chain B"/>
    <property type="match status" value="1"/>
</dbReference>
<sequence length="504" mass="55787">MTALDDLLESCWAAAPCRPWPRLSVTAEQWRTAANELAAGRWTLVSLWAEPQIVHMSILEDSSNRIAILSLQSSHKDFPSIGRSHTPALRLERTIQDLVGLAAQDLPDTRPWLDHGRWKLHHPLATKPSQTHGARPYHFLPVEGPDLHQIPVGPVHAGIIEPGHFRFTASGETVVRLEERLGYVHRGVESLMIGSTIEHAARLAGRASGDSTVAYALAFARAVEAATEIEVPSRVHYVRAIMAEIERIANHVGDIGAICNDAAFALMLAHLGALRERVLRASMNVFGHRLMMDVIVPGGLVRDITSDGIHELLNMLNLIEASFPKLVELYDNTTSLQDRTATAGIVSPELARLFGAGGFVGRASERNFDARKSLGYSPYDMLTFDVPIRKEGDVNARVWIRIREVEQSILLIKLLLDTLPEGPVETVPHRVEAPCEGISIVEGFRGDIFIWLRIDAKGNIDRCHLRDPSWFQWPLLEAAIEGNIVADFPLCNKSFNCSYAGQDL</sequence>
<evidence type="ECO:0000313" key="5">
    <source>
        <dbReference type="Proteomes" id="UP000005952"/>
    </source>
</evidence>
<dbReference type="eggNOG" id="COG3261">
    <property type="taxonomic scope" value="Bacteria"/>
</dbReference>
<dbReference type="Pfam" id="PF00346">
    <property type="entry name" value="Complex1_49kDa"/>
    <property type="match status" value="1"/>
</dbReference>
<accession>N0B2Y4</accession>
<dbReference type="GO" id="GO:0016151">
    <property type="term" value="F:nickel cation binding"/>
    <property type="evidence" value="ECO:0007669"/>
    <property type="project" value="InterPro"/>
</dbReference>
<dbReference type="OrthoDB" id="9801496at2"/>
<evidence type="ECO:0000313" key="4">
    <source>
        <dbReference type="EMBL" id="AGK56527.1"/>
    </source>
</evidence>
<keyword evidence="4" id="KW-0830">Ubiquinone</keyword>